<dbReference type="Gene3D" id="3.40.50.300">
    <property type="entry name" value="P-loop containing nucleotide triphosphate hydrolases"/>
    <property type="match status" value="1"/>
</dbReference>
<evidence type="ECO:0000313" key="5">
    <source>
        <dbReference type="Proteomes" id="UP000887226"/>
    </source>
</evidence>
<feature type="compositionally biased region" description="Polar residues" evidence="2">
    <location>
        <begin position="497"/>
        <end position="515"/>
    </location>
</feature>
<feature type="region of interest" description="Disordered" evidence="2">
    <location>
        <begin position="471"/>
        <end position="523"/>
    </location>
</feature>
<protein>
    <recommendedName>
        <fullName evidence="3">Nephrocystin 3-like N-terminal domain-containing protein</fullName>
    </recommendedName>
</protein>
<name>A0A9P8CG30_9HELO</name>
<reference evidence="4" key="1">
    <citation type="journal article" date="2021" name="IMA Fungus">
        <title>Genomic characterization of three marine fungi, including Emericellopsis atlantica sp. nov. with signatures of a generalist lifestyle and marine biomass degradation.</title>
        <authorList>
            <person name="Hagestad O.C."/>
            <person name="Hou L."/>
            <person name="Andersen J.H."/>
            <person name="Hansen E.H."/>
            <person name="Altermark B."/>
            <person name="Li C."/>
            <person name="Kuhnert E."/>
            <person name="Cox R.J."/>
            <person name="Crous P.W."/>
            <person name="Spatafora J.W."/>
            <person name="Lail K."/>
            <person name="Amirebrahimi M."/>
            <person name="Lipzen A."/>
            <person name="Pangilinan J."/>
            <person name="Andreopoulos W."/>
            <person name="Hayes R.D."/>
            <person name="Ng V."/>
            <person name="Grigoriev I.V."/>
            <person name="Jackson S.A."/>
            <person name="Sutton T.D.S."/>
            <person name="Dobson A.D.W."/>
            <person name="Rama T."/>
        </authorList>
    </citation>
    <scope>NUCLEOTIDE SEQUENCE</scope>
    <source>
        <strain evidence="4">TRa3180A</strain>
    </source>
</reference>
<dbReference type="EMBL" id="MU253830">
    <property type="protein sequence ID" value="KAG9245804.1"/>
    <property type="molecule type" value="Genomic_DNA"/>
</dbReference>
<dbReference type="AlphaFoldDB" id="A0A9P8CG30"/>
<evidence type="ECO:0000256" key="2">
    <source>
        <dbReference type="SAM" id="MobiDB-lite"/>
    </source>
</evidence>
<dbReference type="PANTHER" id="PTHR10039">
    <property type="entry name" value="AMELOGENIN"/>
    <property type="match status" value="1"/>
</dbReference>
<sequence length="840" mass="96435">MNPRQDSVLHLGLAKSYSWVWNERKHNLVEWLKGGGDLFRIKGKTGSGKSTLMKYLLTHQNTQKYLNMYQGNSKVCAYFFHELSELATQQESSITGLLHSILSQLLELFPPFADTILPLYQKYKSLHGDNVAWPVNLLKGALNQMSHETSVTGNLCLFIDGFDECRGNRHEHLEFLIEWTRLMAKTSLKVKICLASCDLPELASLNANLVLHQWTKPGITDFVKKELTGAMQHTISMDLKDHGIVISKLVQKVVNKADGVFVWAKLVVEDLVLGLKAGEDEAALEHRLSNLPQHLKDLYAHMISKIPDANLHIAFKYFQLLLRAPGDTCTMNFLQFLMASQIPEKAIDSSQPFPERYFLPHNSEPAILEKLGVMREHLKEICGNLIQIQPRRHASYRWQATRRENVTFIHLSFKDYIKDDDVKIDLEKRMSPRNVHPADKLLMASCLRLLKTQRCYVPYWVKRRKEVYQPTEETHPSQKLVSISHEVDRSPWPPPNESYQSDKNSVTNSVTESSANDNENIDDDDDEFLEELNLRTPDNTITMFFNYAHNLESESILGEAQTSYIDNLDATLRDMDARWASSFFDHRTRNYIPGIDVLCLAVCWKLHLYVEGKLNERKLRSHNIRAHKPPLLYYAMNPPGWAHEPVDMDMLSILLAAGEHPGETLYNEEEETIETMWDHIVRHYLRIGSAYPLDGWQDVLRLMLKYEANPVQLILQRDGGSASIMHLLIDQYENQYEKATQNEKDNTLYFFIFLLSSKKYADGLCSLQNSGGLNCYDYAESISSDIIKKSYTQHFSATPKLLQAPGDIDDSSSATPESRPRRRKLINKDSATLPKRHKKS</sequence>
<proteinExistence type="predicted"/>
<organism evidence="4 5">
    <name type="scientific">Calycina marina</name>
    <dbReference type="NCBI Taxonomy" id="1763456"/>
    <lineage>
        <taxon>Eukaryota</taxon>
        <taxon>Fungi</taxon>
        <taxon>Dikarya</taxon>
        <taxon>Ascomycota</taxon>
        <taxon>Pezizomycotina</taxon>
        <taxon>Leotiomycetes</taxon>
        <taxon>Helotiales</taxon>
        <taxon>Pezizellaceae</taxon>
        <taxon>Calycina</taxon>
    </lineage>
</organism>
<evidence type="ECO:0000313" key="4">
    <source>
        <dbReference type="EMBL" id="KAG9245804.1"/>
    </source>
</evidence>
<dbReference type="SUPFAM" id="SSF52540">
    <property type="entry name" value="P-loop containing nucleoside triphosphate hydrolases"/>
    <property type="match status" value="1"/>
</dbReference>
<accession>A0A9P8CG30</accession>
<keyword evidence="5" id="KW-1185">Reference proteome</keyword>
<keyword evidence="1" id="KW-0677">Repeat</keyword>
<dbReference type="Pfam" id="PF24883">
    <property type="entry name" value="NPHP3_N"/>
    <property type="match status" value="1"/>
</dbReference>
<feature type="region of interest" description="Disordered" evidence="2">
    <location>
        <begin position="802"/>
        <end position="840"/>
    </location>
</feature>
<comment type="caution">
    <text evidence="4">The sequence shown here is derived from an EMBL/GenBank/DDBJ whole genome shotgun (WGS) entry which is preliminary data.</text>
</comment>
<dbReference type="InterPro" id="IPR027417">
    <property type="entry name" value="P-loop_NTPase"/>
</dbReference>
<dbReference type="PANTHER" id="PTHR10039:SF5">
    <property type="entry name" value="NACHT DOMAIN-CONTAINING PROTEIN"/>
    <property type="match status" value="1"/>
</dbReference>
<dbReference type="OrthoDB" id="443402at2759"/>
<dbReference type="Proteomes" id="UP000887226">
    <property type="component" value="Unassembled WGS sequence"/>
</dbReference>
<gene>
    <name evidence="4" type="ORF">BJ878DRAFT_333472</name>
</gene>
<evidence type="ECO:0000256" key="1">
    <source>
        <dbReference type="ARBA" id="ARBA00022737"/>
    </source>
</evidence>
<feature type="domain" description="Nephrocystin 3-like N-terminal" evidence="3">
    <location>
        <begin position="24"/>
        <end position="196"/>
    </location>
</feature>
<evidence type="ECO:0000259" key="3">
    <source>
        <dbReference type="Pfam" id="PF24883"/>
    </source>
</evidence>
<dbReference type="InterPro" id="IPR056884">
    <property type="entry name" value="NPHP3-like_N"/>
</dbReference>